<dbReference type="Pfam" id="PF12775">
    <property type="entry name" value="AAA_7"/>
    <property type="match status" value="2"/>
</dbReference>
<accession>A0A813GZD4</accession>
<evidence type="ECO:0000256" key="2">
    <source>
        <dbReference type="SAM" id="Coils"/>
    </source>
</evidence>
<dbReference type="SUPFAM" id="SSF52540">
    <property type="entry name" value="P-loop containing nucleoside triphosphate hydrolases"/>
    <property type="match status" value="3"/>
</dbReference>
<dbReference type="SMART" id="SM00382">
    <property type="entry name" value="AAA"/>
    <property type="match status" value="2"/>
</dbReference>
<evidence type="ECO:0000259" key="3">
    <source>
        <dbReference type="SMART" id="SM00382"/>
    </source>
</evidence>
<dbReference type="Pfam" id="PF12774">
    <property type="entry name" value="AAA_6"/>
    <property type="match status" value="2"/>
</dbReference>
<dbReference type="Gene3D" id="3.40.50.300">
    <property type="entry name" value="P-loop containing nucleotide triphosphate hydrolases"/>
    <property type="match status" value="3"/>
</dbReference>
<dbReference type="Gene3D" id="1.20.120.290">
    <property type="entry name" value="Oxygen-evolving enhancer protein 3 (PsbQ), four-helix up-down bundle"/>
    <property type="match status" value="1"/>
</dbReference>
<dbReference type="Gene3D" id="1.20.140.100">
    <property type="entry name" value="Dynein heavy chain, N-terminal domain 2"/>
    <property type="match status" value="1"/>
</dbReference>
<keyword evidence="1" id="KW-0793">Thylakoid</keyword>
<evidence type="ECO:0000256" key="1">
    <source>
        <dbReference type="ARBA" id="ARBA00023078"/>
    </source>
</evidence>
<feature type="coiled-coil region" evidence="2">
    <location>
        <begin position="642"/>
        <end position="672"/>
    </location>
</feature>
<dbReference type="InterPro" id="IPR043157">
    <property type="entry name" value="Dynein_AAA1S"/>
</dbReference>
<dbReference type="Gene3D" id="1.20.58.1120">
    <property type="match status" value="1"/>
</dbReference>
<dbReference type="GO" id="GO:0051959">
    <property type="term" value="F:dynein light intermediate chain binding"/>
    <property type="evidence" value="ECO:0007669"/>
    <property type="project" value="InterPro"/>
</dbReference>
<gene>
    <name evidence="4" type="ORF">PGLA1383_LOCUS46940</name>
</gene>
<dbReference type="GO" id="GO:0005524">
    <property type="term" value="F:ATP binding"/>
    <property type="evidence" value="ECO:0007669"/>
    <property type="project" value="InterPro"/>
</dbReference>
<dbReference type="GO" id="GO:0007018">
    <property type="term" value="P:microtubule-based movement"/>
    <property type="evidence" value="ECO:0007669"/>
    <property type="project" value="InterPro"/>
</dbReference>
<dbReference type="InterPro" id="IPR003593">
    <property type="entry name" value="AAA+_ATPase"/>
</dbReference>
<keyword evidence="2" id="KW-0175">Coiled coil</keyword>
<name>A0A813GZD4_POLGL</name>
<dbReference type="Gene3D" id="1.20.920.30">
    <property type="match status" value="1"/>
</dbReference>
<dbReference type="InterPro" id="IPR023222">
    <property type="entry name" value="PsbQ-like_dom_sf"/>
</dbReference>
<dbReference type="Pfam" id="PF17852">
    <property type="entry name" value="Dynein_AAA_lid"/>
    <property type="match status" value="1"/>
</dbReference>
<comment type="caution">
    <text evidence="4">The sequence shown here is derived from an EMBL/GenBank/DDBJ whole genome shotgun (WGS) entry which is preliminary data.</text>
</comment>
<dbReference type="Gene3D" id="3.20.180.20">
    <property type="entry name" value="Dynein heavy chain, N-terminal domain 2"/>
    <property type="match status" value="1"/>
</dbReference>
<dbReference type="PANTHER" id="PTHR45703">
    <property type="entry name" value="DYNEIN HEAVY CHAIN"/>
    <property type="match status" value="1"/>
</dbReference>
<dbReference type="InterPro" id="IPR027417">
    <property type="entry name" value="P-loop_NTPase"/>
</dbReference>
<dbReference type="InterPro" id="IPR042222">
    <property type="entry name" value="Dynein_2_N"/>
</dbReference>
<feature type="domain" description="AAA+ ATPase" evidence="3">
    <location>
        <begin position="406"/>
        <end position="513"/>
    </location>
</feature>
<dbReference type="Proteomes" id="UP000654075">
    <property type="component" value="Unassembled WGS sequence"/>
</dbReference>
<dbReference type="InterPro" id="IPR026983">
    <property type="entry name" value="DHC"/>
</dbReference>
<protein>
    <recommendedName>
        <fullName evidence="3">AAA+ ATPase domain-containing protein</fullName>
    </recommendedName>
</protein>
<proteinExistence type="predicted"/>
<dbReference type="Gene3D" id="1.10.8.710">
    <property type="match status" value="1"/>
</dbReference>
<dbReference type="PANTHER" id="PTHR45703:SF36">
    <property type="entry name" value="DYNEIN HEAVY CHAIN, CYTOPLASMIC"/>
    <property type="match status" value="1"/>
</dbReference>
<sequence length="1670" mass="180550">MDNVSVLLDEQLAATQVLQHSPFKGHLAPEIEDWAVKLRYMLEHLEEWRRCQINWQYLQPIFDSLDVTRQLPSESRRFKAVDSLWRSTMQSTKEDPRALVCLGQAGMLDRWVKGNYDLESARRSLEYYLESKREKCSRLYFLSNNELLEVLSQSKDPRRVQPFINRLFTGVNELIFKGKIVSSIISPEGEEVHLHHEVGTRDGSVETWLGQLELALFATVRSAIATAVASWSPSGPPTSDLVAQAVLCAHQVHFTLAVESALATPHKGENDGTKLRQLLQQLEQDLISSAANLASSKGLKGSERALVEALAILKVHHRDVVASLVAASVTERSAFEWVSQLRHSWEVSNNEPDLITGPSTPQGCIWIRRASSGLPYGHEYLGEVARIVVTPTTLRCQAALLDLQCLGRGGAVFGKSGCGKSSTVQDLAREVGRHCLSFDCTSGLDRLLASQMLKGAAGSGSWCCFDELKSASPEALGLLAHLLAQIFAARSTLVREGLWAHAAKAEFDFEGSPCFVRASFGFFATLRTAPSDLSPFGLLPPSLVGSLRPVAMGDPDPVSLAEVYFIAAGFEDPSGLARKVVIAFRWLEDNLGGSNLEGGFTSSSLSNPRAIIIVVLKLCQIRKELGAPVAFLSGGAARQVSKQQKAQDHQKAQEQQNELKKLEAKEEEQYQLMRTIRDFMQPGLHVGLHPFLEDILSDLFPAAGDRADRQRGPTVVSAGGRGAVEVSSLAAAACEALHLDPGKAFTMKVVHLHTAVQSGQGVMLVGPAGSGKTACQRVLQRVLKGQSATEVTLHTLSPAAAEGGHFLGRFDQAEWRDGALAAAARCAASDATGASHWLVMDGPVVPSWADGVCAALDKGRRLCLGSGEVIKLHSNTILLFESEDLQSASPASVSRCLVVYFESATVGIMPLISTWLHALPETLRKIRPRLQTVLQDLLQPCVAYVVSGTSGGKGKGNARPEAVWQALPVSEAGLCTSALGILQSMLLSFDDGSGSSADLARHIDQYVIMALVSSAGAVLFDSPRNKFGEMLLDLCGKCQVRLPSGISRSADRQLFEKGYSSKSGSWVDWRELAEPDGGGLFGPAGLPAPLFEDVLVPTSDSARVDVLMGLLVPFGRHAALVGPAGAGKTASLTRLFAEWASHSGGLGATAADGPGRRSLISAFSRVPLTGGSTASELQGALESKLDKRRRGIYGPNLSNSGVHVFFVDDLNMPRNSATGATSPPLELLRQWFGHGGWFRSREQAFCKVVDIAMMAALRPPVGQRQRMPQRLLRHYHCIALSEPSEESAGAILTTLFSRFAGHLGSASEAKDVKEFRLPEAFAQGCTAVLKAVRERLPVSPLRPFASWASVAGVALKQMMSSGEEVAFVQPQFRGAAAAMAAGLLAASVGAAPALANPPKFSFFGFGDGVNSDVYSQIDSTAYSPYSQYSTNPNYDPLLKEYVQKQKAQAEECFNLVKNTLPKYIKLKQAENIKTLLIGRTASMRGNMEYISGKENSALRAKARLFTQKIADMGVSAKAKQWKVATEEYNEAQTLLAEWKAAWVCLRPPGFDLRTIGLKVQLLGGSFPGRKMELPVACLSGSLNSASRKTLARIWVHEHLRVLGDRLANEDELAQLQDILEDVCGRRLGVTGSSVSAGVLKPFTHLGEVSVADRAEEVKDRVKLEAWLQDK</sequence>
<reference evidence="4" key="1">
    <citation type="submission" date="2021-02" db="EMBL/GenBank/DDBJ databases">
        <authorList>
            <person name="Dougan E. K."/>
            <person name="Rhodes N."/>
            <person name="Thang M."/>
            <person name="Chan C."/>
        </authorList>
    </citation>
    <scope>NUCLEOTIDE SEQUENCE</scope>
</reference>
<dbReference type="InterPro" id="IPR042228">
    <property type="entry name" value="Dynein_linker_3"/>
</dbReference>
<dbReference type="EMBL" id="CAJNNV010029933">
    <property type="protein sequence ID" value="CAE8630701.1"/>
    <property type="molecule type" value="Genomic_DNA"/>
</dbReference>
<dbReference type="Pfam" id="PF08393">
    <property type="entry name" value="DHC_N2"/>
    <property type="match status" value="1"/>
</dbReference>
<dbReference type="InterPro" id="IPR013602">
    <property type="entry name" value="Dynein_heavy_linker"/>
</dbReference>
<evidence type="ECO:0000313" key="4">
    <source>
        <dbReference type="EMBL" id="CAE8630701.1"/>
    </source>
</evidence>
<feature type="non-terminal residue" evidence="4">
    <location>
        <position position="1670"/>
    </location>
</feature>
<organism evidence="4 5">
    <name type="scientific">Polarella glacialis</name>
    <name type="common">Dinoflagellate</name>
    <dbReference type="NCBI Taxonomy" id="89957"/>
    <lineage>
        <taxon>Eukaryota</taxon>
        <taxon>Sar</taxon>
        <taxon>Alveolata</taxon>
        <taxon>Dinophyceae</taxon>
        <taxon>Suessiales</taxon>
        <taxon>Suessiaceae</taxon>
        <taxon>Polarella</taxon>
    </lineage>
</organism>
<dbReference type="GO" id="GO:0045505">
    <property type="term" value="F:dynein intermediate chain binding"/>
    <property type="evidence" value="ECO:0007669"/>
    <property type="project" value="InterPro"/>
</dbReference>
<dbReference type="GO" id="GO:0030286">
    <property type="term" value="C:dynein complex"/>
    <property type="evidence" value="ECO:0007669"/>
    <property type="project" value="InterPro"/>
</dbReference>
<evidence type="ECO:0000313" key="5">
    <source>
        <dbReference type="Proteomes" id="UP000654075"/>
    </source>
</evidence>
<keyword evidence="5" id="KW-1185">Reference proteome</keyword>
<dbReference type="InterPro" id="IPR035699">
    <property type="entry name" value="AAA_6"/>
</dbReference>
<feature type="domain" description="AAA+ ATPase" evidence="3">
    <location>
        <begin position="1114"/>
        <end position="1319"/>
    </location>
</feature>
<dbReference type="InterPro" id="IPR041466">
    <property type="entry name" value="Dynein_AAA5_ext"/>
</dbReference>